<name>A0A8B7N2D0_HYAAZ</name>
<dbReference type="GO" id="GO:0006412">
    <property type="term" value="P:translation"/>
    <property type="evidence" value="ECO:0007669"/>
    <property type="project" value="UniProtKB-KW"/>
</dbReference>
<proteinExistence type="predicted"/>
<evidence type="ECO:0000256" key="8">
    <source>
        <dbReference type="SAM" id="MobiDB-lite"/>
    </source>
</evidence>
<dbReference type="GO" id="GO:0005737">
    <property type="term" value="C:cytoplasm"/>
    <property type="evidence" value="ECO:0007669"/>
    <property type="project" value="UniProtKB-SubCell"/>
</dbReference>
<keyword evidence="2" id="KW-0963">Cytoplasm</keyword>
<protein>
    <submittedName>
        <fullName evidence="11">Aminoacyl tRNA synthase complex-interacting multifunctional protein 1</fullName>
    </submittedName>
</protein>
<feature type="domain" description="TRNA-binding" evidence="9">
    <location>
        <begin position="157"/>
        <end position="258"/>
    </location>
</feature>
<keyword evidence="10" id="KW-1185">Reference proteome</keyword>
<dbReference type="PROSITE" id="PS50886">
    <property type="entry name" value="TRBD"/>
    <property type="match status" value="1"/>
</dbReference>
<dbReference type="AlphaFoldDB" id="A0A8B7N2D0"/>
<dbReference type="OMA" id="QPDLCTN"/>
<keyword evidence="3 6" id="KW-0820">tRNA-binding</keyword>
<organism evidence="10 11">
    <name type="scientific">Hyalella azteca</name>
    <name type="common">Amphipod</name>
    <dbReference type="NCBI Taxonomy" id="294128"/>
    <lineage>
        <taxon>Eukaryota</taxon>
        <taxon>Metazoa</taxon>
        <taxon>Ecdysozoa</taxon>
        <taxon>Arthropoda</taxon>
        <taxon>Crustacea</taxon>
        <taxon>Multicrustacea</taxon>
        <taxon>Malacostraca</taxon>
        <taxon>Eumalacostraca</taxon>
        <taxon>Peracarida</taxon>
        <taxon>Amphipoda</taxon>
        <taxon>Senticaudata</taxon>
        <taxon>Talitrida</taxon>
        <taxon>Talitroidea</taxon>
        <taxon>Hyalellidae</taxon>
        <taxon>Hyalella</taxon>
    </lineage>
</organism>
<evidence type="ECO:0000256" key="1">
    <source>
        <dbReference type="ARBA" id="ARBA00004496"/>
    </source>
</evidence>
<evidence type="ECO:0000256" key="6">
    <source>
        <dbReference type="PROSITE-ProRule" id="PRU00209"/>
    </source>
</evidence>
<dbReference type="GO" id="GO:0000049">
    <property type="term" value="F:tRNA binding"/>
    <property type="evidence" value="ECO:0007669"/>
    <property type="project" value="UniProtKB-UniRule"/>
</dbReference>
<reference evidence="11" key="1">
    <citation type="submission" date="2025-08" db="UniProtKB">
        <authorList>
            <consortium name="RefSeq"/>
        </authorList>
    </citation>
    <scope>IDENTIFICATION</scope>
    <source>
        <tissue evidence="11">Whole organism</tissue>
    </source>
</reference>
<evidence type="ECO:0000313" key="10">
    <source>
        <dbReference type="Proteomes" id="UP000694843"/>
    </source>
</evidence>
<dbReference type="FunFam" id="2.40.50.140:FF:000047">
    <property type="entry name" value="tyrosine--tRNA ligase, cytoplasmic isoform X2"/>
    <property type="match status" value="1"/>
</dbReference>
<evidence type="ECO:0000259" key="9">
    <source>
        <dbReference type="PROSITE" id="PS50886"/>
    </source>
</evidence>
<dbReference type="Gene3D" id="2.40.50.140">
    <property type="entry name" value="Nucleic acid-binding proteins"/>
    <property type="match status" value="1"/>
</dbReference>
<evidence type="ECO:0000256" key="2">
    <source>
        <dbReference type="ARBA" id="ARBA00022490"/>
    </source>
</evidence>
<dbReference type="CDD" id="cd02799">
    <property type="entry name" value="tRNA_bind_EMAP-II_like"/>
    <property type="match status" value="1"/>
</dbReference>
<dbReference type="KEGG" id="hazt:108665365"/>
<keyword evidence="4 6" id="KW-0694">RNA-binding</keyword>
<dbReference type="InterPro" id="IPR012340">
    <property type="entry name" value="NA-bd_OB-fold"/>
</dbReference>
<comment type="subcellular location">
    <subcellularLocation>
        <location evidence="1">Cytoplasm</location>
    </subcellularLocation>
</comment>
<dbReference type="PANTHER" id="PTHR11586:SF33">
    <property type="entry name" value="AMINOACYL TRNA SYNTHASE COMPLEX-INTERACTING MULTIFUNCTIONAL PROTEIN 1"/>
    <property type="match status" value="1"/>
</dbReference>
<feature type="region of interest" description="Disordered" evidence="8">
    <location>
        <begin position="103"/>
        <end position="153"/>
    </location>
</feature>
<gene>
    <name evidence="11" type="primary">LOC108665365</name>
</gene>
<sequence>MFYNLRVFSSPGVLIKWLKMTTSSTLAQFEQRAAQADAMIAKLTKQLCQLEAAAAERQKDALRLENVQLKDEVNKLLQKLVALENAKGEKQYYNFCKGTDASPPAAPPVSVTEATANSAPTPAPVQIENEKKPKKEKAVKKEEGGGKKQAEDDLPVDVRRLDFRVGRIVKAEKHPDAESLYVEQIDCGEEAPRTVVSGLVKFVPLEAMQDRLVVVLCNLKPAKMRGVTSQAMVMCASTPEKVEILTPPAGSVPGDLVEFDGFPRQPDAVLNPKKKIFESCAPDLQTNAERVAVYKNVAMRVPGKGVVTAESLAGVQVK</sequence>
<dbReference type="SUPFAM" id="SSF50249">
    <property type="entry name" value="Nucleic acid-binding proteins"/>
    <property type="match status" value="1"/>
</dbReference>
<evidence type="ECO:0000256" key="4">
    <source>
        <dbReference type="ARBA" id="ARBA00022884"/>
    </source>
</evidence>
<evidence type="ECO:0000256" key="5">
    <source>
        <dbReference type="ARBA" id="ARBA00022917"/>
    </source>
</evidence>
<feature type="compositionally biased region" description="Basic and acidic residues" evidence="8">
    <location>
        <begin position="139"/>
        <end position="153"/>
    </location>
</feature>
<accession>A0A8B7N2D0</accession>
<dbReference type="CTD" id="9255"/>
<dbReference type="Pfam" id="PF01588">
    <property type="entry name" value="tRNA_bind"/>
    <property type="match status" value="1"/>
</dbReference>
<evidence type="ECO:0000313" key="11">
    <source>
        <dbReference type="RefSeq" id="XP_018007603.1"/>
    </source>
</evidence>
<evidence type="ECO:0000256" key="7">
    <source>
        <dbReference type="SAM" id="Coils"/>
    </source>
</evidence>
<dbReference type="Proteomes" id="UP000694843">
    <property type="component" value="Unplaced"/>
</dbReference>
<dbReference type="PANTHER" id="PTHR11586">
    <property type="entry name" value="TRNA-AMINOACYLATION COFACTOR ARC1 FAMILY MEMBER"/>
    <property type="match status" value="1"/>
</dbReference>
<dbReference type="InterPro" id="IPR051270">
    <property type="entry name" value="Tyrosine-tRNA_ligase_regulator"/>
</dbReference>
<dbReference type="GeneID" id="108665365"/>
<keyword evidence="7" id="KW-0175">Coiled coil</keyword>
<dbReference type="OrthoDB" id="197206at2759"/>
<keyword evidence="5" id="KW-0648">Protein biosynthesis</keyword>
<dbReference type="InterPro" id="IPR002547">
    <property type="entry name" value="tRNA-bd_dom"/>
</dbReference>
<feature type="coiled-coil region" evidence="7">
    <location>
        <begin position="26"/>
        <end position="86"/>
    </location>
</feature>
<dbReference type="RefSeq" id="XP_018007603.1">
    <property type="nucleotide sequence ID" value="XM_018152114.2"/>
</dbReference>
<evidence type="ECO:0000256" key="3">
    <source>
        <dbReference type="ARBA" id="ARBA00022555"/>
    </source>
</evidence>